<dbReference type="InParanoid" id="A0A3G9JZ11"/>
<keyword evidence="4" id="KW-0138">CF(0)</keyword>
<dbReference type="Proteomes" id="UP000268059">
    <property type="component" value="Chromosome"/>
</dbReference>
<evidence type="ECO:0000256" key="8">
    <source>
        <dbReference type="ARBA" id="ARBA00023065"/>
    </source>
</evidence>
<evidence type="ECO:0000256" key="6">
    <source>
        <dbReference type="ARBA" id="ARBA00022781"/>
    </source>
</evidence>
<evidence type="ECO:0000256" key="11">
    <source>
        <dbReference type="SAM" id="Phobius"/>
    </source>
</evidence>
<dbReference type="OrthoDB" id="9789241at2"/>
<evidence type="ECO:0000256" key="4">
    <source>
        <dbReference type="ARBA" id="ARBA00022547"/>
    </source>
</evidence>
<dbReference type="PRINTS" id="PR00123">
    <property type="entry name" value="ATPASEA"/>
</dbReference>
<keyword evidence="5 11" id="KW-0812">Transmembrane</keyword>
<dbReference type="GO" id="GO:0042777">
    <property type="term" value="P:proton motive force-driven plasma membrane ATP synthesis"/>
    <property type="evidence" value="ECO:0007669"/>
    <property type="project" value="TreeGrafter"/>
</dbReference>
<dbReference type="GO" id="GO:0046933">
    <property type="term" value="F:proton-transporting ATP synthase activity, rotational mechanism"/>
    <property type="evidence" value="ECO:0007669"/>
    <property type="project" value="TreeGrafter"/>
</dbReference>
<dbReference type="InterPro" id="IPR000568">
    <property type="entry name" value="ATP_synth_F0_asu"/>
</dbReference>
<dbReference type="GO" id="GO:0005886">
    <property type="term" value="C:plasma membrane"/>
    <property type="evidence" value="ECO:0007669"/>
    <property type="project" value="TreeGrafter"/>
</dbReference>
<keyword evidence="8" id="KW-0406">Ion transport</keyword>
<feature type="transmembrane region" description="Helical" evidence="11">
    <location>
        <begin position="150"/>
        <end position="171"/>
    </location>
</feature>
<reference evidence="12 13" key="1">
    <citation type="submission" date="2018-11" db="EMBL/GenBank/DDBJ databases">
        <title>Novel Erysipelotrichaceae bacterium isolated from small intestine of a swine.</title>
        <authorList>
            <person name="Kim J.S."/>
            <person name="Choe H."/>
            <person name="Lee Y.R."/>
            <person name="Kim K.M."/>
            <person name="Park D.S."/>
        </authorList>
    </citation>
    <scope>NUCLEOTIDE SEQUENCE [LARGE SCALE GENOMIC DNA]</scope>
    <source>
        <strain evidence="12 13">SG0102</strain>
    </source>
</reference>
<comment type="similarity">
    <text evidence="2">Belongs to the ATPase A chain family.</text>
</comment>
<dbReference type="RefSeq" id="WP_125120715.1">
    <property type="nucleotide sequence ID" value="NZ_AP019309.1"/>
</dbReference>
<organism evidence="12 13">
    <name type="scientific">Intestinibaculum porci</name>
    <dbReference type="NCBI Taxonomy" id="2487118"/>
    <lineage>
        <taxon>Bacteria</taxon>
        <taxon>Bacillati</taxon>
        <taxon>Bacillota</taxon>
        <taxon>Erysipelotrichia</taxon>
        <taxon>Erysipelotrichales</taxon>
        <taxon>Erysipelotrichaceae</taxon>
        <taxon>Intestinibaculum</taxon>
    </lineage>
</organism>
<dbReference type="Gene3D" id="1.20.120.220">
    <property type="entry name" value="ATP synthase, F0 complex, subunit A"/>
    <property type="match status" value="1"/>
</dbReference>
<sequence length="221" mass="25087">MKIVIQSELVYSLIITTVLAIFFIWVGKKFKEADPLERPHGIMLVFESLIKWLYDYFGGIFPKKFSQNYYVWYTMLFIWLVCSNLSGLIGFDAPTSNWSVTLSLTMVTFVLIQINSIKHQGLGSYIKGNLIPPTNLFGLISPLISISLRIFCNMLSGTFIMALVYTFTNWLSSHIIPFNFIGPLVAPLLHAYFDVFSGVIQALVFVTISTIMISIENPDEE</sequence>
<dbReference type="PANTHER" id="PTHR42823">
    <property type="entry name" value="ATP SYNTHASE SUBUNIT A, CHLOROPLASTIC"/>
    <property type="match status" value="1"/>
</dbReference>
<dbReference type="InterPro" id="IPR035908">
    <property type="entry name" value="F0_ATP_A_sf"/>
</dbReference>
<keyword evidence="13" id="KW-1185">Reference proteome</keyword>
<proteinExistence type="inferred from homology"/>
<evidence type="ECO:0008006" key="14">
    <source>
        <dbReference type="Google" id="ProtNLM"/>
    </source>
</evidence>
<dbReference type="GO" id="GO:0045259">
    <property type="term" value="C:proton-transporting ATP synthase complex"/>
    <property type="evidence" value="ECO:0007669"/>
    <property type="project" value="UniProtKB-KW"/>
</dbReference>
<evidence type="ECO:0000313" key="12">
    <source>
        <dbReference type="EMBL" id="BBH28044.1"/>
    </source>
</evidence>
<evidence type="ECO:0000256" key="2">
    <source>
        <dbReference type="ARBA" id="ARBA00006810"/>
    </source>
</evidence>
<feature type="transmembrane region" description="Helical" evidence="11">
    <location>
        <begin position="97"/>
        <end position="117"/>
    </location>
</feature>
<evidence type="ECO:0000256" key="9">
    <source>
        <dbReference type="ARBA" id="ARBA00023136"/>
    </source>
</evidence>
<feature type="transmembrane region" description="Helical" evidence="11">
    <location>
        <begin position="69"/>
        <end position="91"/>
    </location>
</feature>
<keyword evidence="3" id="KW-0813">Transport</keyword>
<evidence type="ECO:0000256" key="3">
    <source>
        <dbReference type="ARBA" id="ARBA00022448"/>
    </source>
</evidence>
<dbReference type="AlphaFoldDB" id="A0A3G9JZ11"/>
<dbReference type="InterPro" id="IPR045082">
    <property type="entry name" value="ATP_syn_F0_a_bact/chloroplast"/>
</dbReference>
<protein>
    <recommendedName>
        <fullName evidence="14">ATP synthase subunit a</fullName>
    </recommendedName>
</protein>
<accession>A0A3G9JZ11</accession>
<keyword evidence="7 11" id="KW-1133">Transmembrane helix</keyword>
<evidence type="ECO:0000256" key="5">
    <source>
        <dbReference type="ARBA" id="ARBA00022692"/>
    </source>
</evidence>
<keyword evidence="10" id="KW-0066">ATP synthesis</keyword>
<evidence type="ECO:0000256" key="7">
    <source>
        <dbReference type="ARBA" id="ARBA00022989"/>
    </source>
</evidence>
<dbReference type="Pfam" id="PF00119">
    <property type="entry name" value="ATP-synt_A"/>
    <property type="match status" value="1"/>
</dbReference>
<dbReference type="SUPFAM" id="SSF81336">
    <property type="entry name" value="F1F0 ATP synthase subunit A"/>
    <property type="match status" value="1"/>
</dbReference>
<comment type="subcellular location">
    <subcellularLocation>
        <location evidence="1">Membrane</location>
        <topology evidence="1">Multi-pass membrane protein</topology>
    </subcellularLocation>
</comment>
<dbReference type="EMBL" id="AP019309">
    <property type="protein sequence ID" value="BBH28044.1"/>
    <property type="molecule type" value="Genomic_DNA"/>
</dbReference>
<dbReference type="KEGG" id="ebm:SG0102_29780"/>
<name>A0A3G9JZ11_9FIRM</name>
<feature type="transmembrane region" description="Helical" evidence="11">
    <location>
        <begin position="9"/>
        <end position="27"/>
    </location>
</feature>
<gene>
    <name evidence="12" type="ORF">SG0102_29780</name>
</gene>
<dbReference type="PANTHER" id="PTHR42823:SF3">
    <property type="entry name" value="ATP SYNTHASE SUBUNIT A, CHLOROPLASTIC"/>
    <property type="match status" value="1"/>
</dbReference>
<evidence type="ECO:0000313" key="13">
    <source>
        <dbReference type="Proteomes" id="UP000268059"/>
    </source>
</evidence>
<feature type="transmembrane region" description="Helical" evidence="11">
    <location>
        <begin position="191"/>
        <end position="215"/>
    </location>
</feature>
<evidence type="ECO:0000256" key="10">
    <source>
        <dbReference type="ARBA" id="ARBA00023310"/>
    </source>
</evidence>
<keyword evidence="6" id="KW-0375">Hydrogen ion transport</keyword>
<keyword evidence="9 11" id="KW-0472">Membrane</keyword>
<evidence type="ECO:0000256" key="1">
    <source>
        <dbReference type="ARBA" id="ARBA00004141"/>
    </source>
</evidence>